<name>A0ABN8ZZV6_RANTA</name>
<dbReference type="EMBL" id="OX459945">
    <property type="protein sequence ID" value="CAI9179528.1"/>
    <property type="molecule type" value="Genomic_DNA"/>
</dbReference>
<evidence type="ECO:0000313" key="3">
    <source>
        <dbReference type="Proteomes" id="UP001176941"/>
    </source>
</evidence>
<dbReference type="Proteomes" id="UP001176941">
    <property type="component" value="Chromosome 9"/>
</dbReference>
<protein>
    <submittedName>
        <fullName evidence="2">Uncharacterized protein</fullName>
    </submittedName>
</protein>
<gene>
    <name evidence="2" type="ORF">MRATA1EN1_LOCUS28490</name>
</gene>
<evidence type="ECO:0000313" key="2">
    <source>
        <dbReference type="EMBL" id="CAI9179528.1"/>
    </source>
</evidence>
<organism evidence="2 3">
    <name type="scientific">Rangifer tarandus platyrhynchus</name>
    <name type="common">Svalbard reindeer</name>
    <dbReference type="NCBI Taxonomy" id="3082113"/>
    <lineage>
        <taxon>Eukaryota</taxon>
        <taxon>Metazoa</taxon>
        <taxon>Chordata</taxon>
        <taxon>Craniata</taxon>
        <taxon>Vertebrata</taxon>
        <taxon>Euteleostomi</taxon>
        <taxon>Mammalia</taxon>
        <taxon>Eutheria</taxon>
        <taxon>Laurasiatheria</taxon>
        <taxon>Artiodactyla</taxon>
        <taxon>Ruminantia</taxon>
        <taxon>Pecora</taxon>
        <taxon>Cervidae</taxon>
        <taxon>Odocoileinae</taxon>
        <taxon>Rangifer</taxon>
    </lineage>
</organism>
<feature type="region of interest" description="Disordered" evidence="1">
    <location>
        <begin position="73"/>
        <end position="145"/>
    </location>
</feature>
<sequence length="145" mass="15457">MYLKPTGQEGRFGRGYVGGGSRVRWSEGGASLQIFLEESDPMSPERPFPKGGTLFSSNVVWKGGYRSVFGSVRGDQGLGAWRRGRRGQRASPRVRAGRPFPASTGPGPPVSQLPAWPSGPRARGRLDGSPCRSAGSPNPHPEAPD</sequence>
<evidence type="ECO:0000256" key="1">
    <source>
        <dbReference type="SAM" id="MobiDB-lite"/>
    </source>
</evidence>
<reference evidence="2" key="1">
    <citation type="submission" date="2023-04" db="EMBL/GenBank/DDBJ databases">
        <authorList>
            <consortium name="ELIXIR-Norway"/>
        </authorList>
    </citation>
    <scope>NUCLEOTIDE SEQUENCE [LARGE SCALE GENOMIC DNA]</scope>
</reference>
<proteinExistence type="predicted"/>
<keyword evidence="3" id="KW-1185">Reference proteome</keyword>
<accession>A0ABN8ZZV6</accession>